<evidence type="ECO:0000256" key="1">
    <source>
        <dbReference type="ARBA" id="ARBA00022670"/>
    </source>
</evidence>
<dbReference type="Gene3D" id="4.10.60.10">
    <property type="entry name" value="Zinc finger, CCHC-type"/>
    <property type="match status" value="1"/>
</dbReference>
<dbReference type="CDD" id="cd09272">
    <property type="entry name" value="RNase_HI_RT_Ty1"/>
    <property type="match status" value="1"/>
</dbReference>
<dbReference type="Proteomes" id="UP001054821">
    <property type="component" value="Chromosome 8"/>
</dbReference>
<dbReference type="PROSITE" id="PS50994">
    <property type="entry name" value="INTEGRASE"/>
    <property type="match status" value="1"/>
</dbReference>
<sequence length="1372" mass="155519">MAGSGSGGEVRAPIFNGNNYEFWSIKMRTIFRSHGLWDLVEKGLEWSDSKGADDSDEKKKEKEDSKGAGESGEQKMKRDVSSGSETEKLMKDAKALGLIQGAVSDEIFPRISHEETSKGAWDLLMQEFRGDKQVRSVKLQSLRREFEYTRMRDDESLSVYITKLFDVINQMRSYGEILPKERVVQKLLISLPSAYDSICSVIEHSRDLNEIEVQEVVASLKSFELRLDRHSENKTEKAFASLSVDAKPVKTGDQNNKQHKNWKSKGKKWENKTSDGTKTPYKHCGKLHFGECRFKGKPKCYNCDKFGHIAKDCYSKKSPQQVNYATQVEAAPTMFYAGNAVGAGITRDEEIWYLDSGCSNHMTGKEDLLVDINRNVTAKVEMGTGQLVDVTGKGTLVVENKVGKRYIKEIMLVPGLKENLLSVGQMIEHGYYLVFGDHKVEIYNDSSHSNLVAKVQMRGNRSFPLKLQAEMHLAYIASVDHSTELWHRRFGHLNMSSLKLLKEQDMVVGLPEIKGIKEVCEGCVLGKQCREAFPREATTRALTPLELIHSDICGPMQTVTKAGNRFFLTFIDDCTRMCWVYFLRHKSEALTVFKKFKATVELQSGYKLKRMRSDRGGEYTSLEFDSFCEDVGIERQLTTPYTPQQNGVAERKNRTIVEMAKCLMLEKKIPFDFWAEAVNISVYILNRCPTKALSKKTPFEAYSGRKPGVKHLKVFGSLCYAHVPKQQRQKLDLASKRCIFLGYGSCEKGYRLFNIETEKVIVSRDVIFSENVCWDWNAKKETSVNILLTGIREEAQEEEGSSCEFEEQLEVNEVPSLNTEISDQERVTGPQDVDHTPLKYKSIAEIYEKCNMCTIEPESFEEAAKDDSWKKAMEDEITMIEKNNTWELVARPFDKPIIGVKWIYKTKLNLDGSVQKNKARLVAKGYSQKPGIDFNETFAPVARLDTVRALVALAAQKNWKLFQLDVKSAFLNGVLSEEVYVDQPLGFVIQGSEDKVYRLKKALYGLKQAPRAWYEEINSHFTKVGFQRSLSEATLYTKRSPSGILIVSLYVDDIIYTGSSKEMMLEFKNEMMRQYEMTDLGLLHHFLGLGVLQTDSCIFLHQKKYAKTLLDKFGLKDCKSVATPLAVNEKLSKVDGSDLADETLYRQMVGSLLYLTATRPDIMFASSLLARFMHNPTKKHMGTTKRVLRYIQGTISYGIAYEKGKGAVLIGYCDSDWSGSEDDMRSTSGYAFNLGSGVFSWASIKQSSVALSTAEAEYMSAAEATTQAVWLRFVLSDFGEEQVEPTQLLCDNTSAIAISKNPIHHHKTRHINRRFHFIRDALQNGEIDLLYCKTEEQVADIFTKPLARDRYEYLRKALGVISAQHLEGSVGL</sequence>
<dbReference type="InterPro" id="IPR043502">
    <property type="entry name" value="DNA/RNA_pol_sf"/>
</dbReference>
<feature type="region of interest" description="Disordered" evidence="6">
    <location>
        <begin position="249"/>
        <end position="277"/>
    </location>
</feature>
<comment type="caution">
    <text evidence="9">The sequence shown here is derived from an EMBL/GenBank/DDBJ whole genome shotgun (WGS) entry which is preliminary data.</text>
</comment>
<keyword evidence="5" id="KW-0863">Zinc-finger</keyword>
<dbReference type="GO" id="GO:0006508">
    <property type="term" value="P:proteolysis"/>
    <property type="evidence" value="ECO:0007669"/>
    <property type="project" value="UniProtKB-KW"/>
</dbReference>
<dbReference type="InterPro" id="IPR012337">
    <property type="entry name" value="RNaseH-like_sf"/>
</dbReference>
<dbReference type="GO" id="GO:0008270">
    <property type="term" value="F:zinc ion binding"/>
    <property type="evidence" value="ECO:0007669"/>
    <property type="project" value="UniProtKB-KW"/>
</dbReference>
<dbReference type="InterPro" id="IPR025724">
    <property type="entry name" value="GAG-pre-integrase_dom"/>
</dbReference>
<dbReference type="PROSITE" id="PS50158">
    <property type="entry name" value="ZF_CCHC"/>
    <property type="match status" value="1"/>
</dbReference>
<evidence type="ECO:0008006" key="11">
    <source>
        <dbReference type="Google" id="ProtNLM"/>
    </source>
</evidence>
<keyword evidence="2" id="KW-0479">Metal-binding</keyword>
<dbReference type="Pfam" id="PF22936">
    <property type="entry name" value="Pol_BBD"/>
    <property type="match status" value="1"/>
</dbReference>
<dbReference type="InterPro" id="IPR057670">
    <property type="entry name" value="SH3_retrovirus"/>
</dbReference>
<dbReference type="InterPro" id="IPR001584">
    <property type="entry name" value="Integrase_cat-core"/>
</dbReference>
<dbReference type="Pfam" id="PF07727">
    <property type="entry name" value="RVT_2"/>
    <property type="match status" value="1"/>
</dbReference>
<dbReference type="SMART" id="SM00343">
    <property type="entry name" value="ZnF_C2HC"/>
    <property type="match status" value="1"/>
</dbReference>
<feature type="domain" description="CCHC-type" evidence="7">
    <location>
        <begin position="299"/>
        <end position="313"/>
    </location>
</feature>
<dbReference type="GO" id="GO:0015074">
    <property type="term" value="P:DNA integration"/>
    <property type="evidence" value="ECO:0007669"/>
    <property type="project" value="InterPro"/>
</dbReference>
<evidence type="ECO:0000256" key="4">
    <source>
        <dbReference type="ARBA" id="ARBA00022801"/>
    </source>
</evidence>
<dbReference type="SUPFAM" id="SSF56672">
    <property type="entry name" value="DNA/RNA polymerases"/>
    <property type="match status" value="1"/>
</dbReference>
<evidence type="ECO:0000259" key="8">
    <source>
        <dbReference type="PROSITE" id="PS50994"/>
    </source>
</evidence>
<dbReference type="InterPro" id="IPR001878">
    <property type="entry name" value="Znf_CCHC"/>
</dbReference>
<feature type="compositionally biased region" description="Basic residues" evidence="6">
    <location>
        <begin position="257"/>
        <end position="266"/>
    </location>
</feature>
<reference evidence="9 10" key="1">
    <citation type="journal article" date="2022" name="G3 (Bethesda)">
        <title>Whole-genome sequence and methylome profiling of the almond [Prunus dulcis (Mill.) D.A. Webb] cultivar 'Nonpareil'.</title>
        <authorList>
            <person name="D'Amico-Willman K.M."/>
            <person name="Ouma W.Z."/>
            <person name="Meulia T."/>
            <person name="Sideli G.M."/>
            <person name="Gradziel T.M."/>
            <person name="Fresnedo-Ramirez J."/>
        </authorList>
    </citation>
    <scope>NUCLEOTIDE SEQUENCE [LARGE SCALE GENOMIC DNA]</scope>
    <source>
        <strain evidence="9">Clone GOH B32 T37-40</strain>
    </source>
</reference>
<proteinExistence type="predicted"/>
<evidence type="ECO:0000313" key="10">
    <source>
        <dbReference type="Proteomes" id="UP001054821"/>
    </source>
</evidence>
<dbReference type="InterPro" id="IPR013103">
    <property type="entry name" value="RVT_2"/>
</dbReference>
<evidence type="ECO:0000256" key="3">
    <source>
        <dbReference type="ARBA" id="ARBA00022750"/>
    </source>
</evidence>
<evidence type="ECO:0000313" key="9">
    <source>
        <dbReference type="EMBL" id="KAI5312946.1"/>
    </source>
</evidence>
<keyword evidence="1" id="KW-0645">Protease</keyword>
<organism evidence="9 10">
    <name type="scientific">Prunus dulcis</name>
    <name type="common">Almond</name>
    <name type="synonym">Amygdalus dulcis</name>
    <dbReference type="NCBI Taxonomy" id="3755"/>
    <lineage>
        <taxon>Eukaryota</taxon>
        <taxon>Viridiplantae</taxon>
        <taxon>Streptophyta</taxon>
        <taxon>Embryophyta</taxon>
        <taxon>Tracheophyta</taxon>
        <taxon>Spermatophyta</taxon>
        <taxon>Magnoliopsida</taxon>
        <taxon>eudicotyledons</taxon>
        <taxon>Gunneridae</taxon>
        <taxon>Pentapetalae</taxon>
        <taxon>rosids</taxon>
        <taxon>fabids</taxon>
        <taxon>Rosales</taxon>
        <taxon>Rosaceae</taxon>
        <taxon>Amygdaloideae</taxon>
        <taxon>Amygdaleae</taxon>
        <taxon>Prunus</taxon>
    </lineage>
</organism>
<feature type="domain" description="Integrase catalytic" evidence="8">
    <location>
        <begin position="540"/>
        <end position="706"/>
    </location>
</feature>
<dbReference type="SUPFAM" id="SSF53098">
    <property type="entry name" value="Ribonuclease H-like"/>
    <property type="match status" value="1"/>
</dbReference>
<keyword evidence="10" id="KW-1185">Reference proteome</keyword>
<dbReference type="PANTHER" id="PTHR42648:SF18">
    <property type="entry name" value="RETROTRANSPOSON, UNCLASSIFIED-LIKE PROTEIN"/>
    <property type="match status" value="1"/>
</dbReference>
<dbReference type="Pfam" id="PF14223">
    <property type="entry name" value="Retrotran_gag_2"/>
    <property type="match status" value="1"/>
</dbReference>
<dbReference type="GO" id="GO:0003676">
    <property type="term" value="F:nucleic acid binding"/>
    <property type="evidence" value="ECO:0007669"/>
    <property type="project" value="InterPro"/>
</dbReference>
<dbReference type="Gene3D" id="3.30.420.10">
    <property type="entry name" value="Ribonuclease H-like superfamily/Ribonuclease H"/>
    <property type="match status" value="1"/>
</dbReference>
<dbReference type="InterPro" id="IPR054722">
    <property type="entry name" value="PolX-like_BBD"/>
</dbReference>
<evidence type="ECO:0000259" key="7">
    <source>
        <dbReference type="PROSITE" id="PS50158"/>
    </source>
</evidence>
<dbReference type="InterPro" id="IPR036397">
    <property type="entry name" value="RNaseH_sf"/>
</dbReference>
<evidence type="ECO:0000256" key="5">
    <source>
        <dbReference type="PROSITE-ProRule" id="PRU00047"/>
    </source>
</evidence>
<protein>
    <recommendedName>
        <fullName evidence="11">Multidrug resistance-associated protein 9</fullName>
    </recommendedName>
</protein>
<dbReference type="Pfam" id="PF00098">
    <property type="entry name" value="zf-CCHC"/>
    <property type="match status" value="1"/>
</dbReference>
<dbReference type="GO" id="GO:0004190">
    <property type="term" value="F:aspartic-type endopeptidase activity"/>
    <property type="evidence" value="ECO:0007669"/>
    <property type="project" value="UniProtKB-KW"/>
</dbReference>
<dbReference type="InterPro" id="IPR039537">
    <property type="entry name" value="Retrotran_Ty1/copia-like"/>
</dbReference>
<feature type="region of interest" description="Disordered" evidence="6">
    <location>
        <begin position="47"/>
        <end position="86"/>
    </location>
</feature>
<keyword evidence="4" id="KW-0378">Hydrolase</keyword>
<name>A0AAD4UW02_PRUDU</name>
<gene>
    <name evidence="9" type="ORF">L3X38_042120</name>
</gene>
<dbReference type="Pfam" id="PF25597">
    <property type="entry name" value="SH3_retrovirus"/>
    <property type="match status" value="1"/>
</dbReference>
<keyword evidence="5" id="KW-0862">Zinc</keyword>
<keyword evidence="3" id="KW-0064">Aspartyl protease</keyword>
<dbReference type="EMBL" id="JAJFAZ020000008">
    <property type="protein sequence ID" value="KAI5312946.1"/>
    <property type="molecule type" value="Genomic_DNA"/>
</dbReference>
<dbReference type="Pfam" id="PF13976">
    <property type="entry name" value="gag_pre-integrs"/>
    <property type="match status" value="1"/>
</dbReference>
<dbReference type="Pfam" id="PF00665">
    <property type="entry name" value="rve"/>
    <property type="match status" value="1"/>
</dbReference>
<evidence type="ECO:0000256" key="2">
    <source>
        <dbReference type="ARBA" id="ARBA00022723"/>
    </source>
</evidence>
<dbReference type="PANTHER" id="PTHR42648">
    <property type="entry name" value="TRANSPOSASE, PUTATIVE-RELATED"/>
    <property type="match status" value="1"/>
</dbReference>
<evidence type="ECO:0000256" key="6">
    <source>
        <dbReference type="SAM" id="MobiDB-lite"/>
    </source>
</evidence>
<accession>A0AAD4UW02</accession>